<dbReference type="SUPFAM" id="SSF88713">
    <property type="entry name" value="Glycoside hydrolase/deacetylase"/>
    <property type="match status" value="1"/>
</dbReference>
<dbReference type="InterPro" id="IPR002509">
    <property type="entry name" value="NODB_dom"/>
</dbReference>
<protein>
    <recommendedName>
        <fullName evidence="8">NodB homology domain-containing protein</fullName>
    </recommendedName>
</protein>
<dbReference type="PANTHER" id="PTHR46471:SF6">
    <property type="entry name" value="GLYCOSYL HYDROLASE"/>
    <property type="match status" value="1"/>
</dbReference>
<sequence>MRLAMFIPIYFYTILLLILTTITQANRTILQTTFFQPPSNKTPIILDTFTHPSQNNLGSWHGALEDLPFKKGRDAIHLHPSDPDHTYHTQLSSTQCFDLTPYQAWFLHIIFTGLPTFSVSLHQNNAQCNPGSNPYPETWDSIDASHYTTPSPSNKTQKKDIYIPLSHFHIDQRRVLAISLGSFYPPYNHTLTIHKIEFVPKLPSGIQPPRKIPNGTLRLRCTRPGSFAFGIDDGIPSLANEVKEILDSEGVHVTFFVVGKGLRDSRTGLRRFYRQMLEKGHQVALHSDRHLKMEGMRTTQAIDDDIRSNRKTFRSLLARYFRPPYGTIGSRTRERLAAQIRDPQVINWSVDIEDWMWADSDTPERQLEAFYRDVERGGNLAVLHYLNSTTVGYFREIIRFVRKKGLRIMRIDQCLEDPAAPLLV</sequence>
<keyword evidence="4" id="KW-0378">Hydrolase</keyword>
<evidence type="ECO:0000256" key="1">
    <source>
        <dbReference type="ARBA" id="ARBA00001941"/>
    </source>
</evidence>
<dbReference type="Gene3D" id="3.20.20.370">
    <property type="entry name" value="Glycoside hydrolase/deacetylase"/>
    <property type="match status" value="1"/>
</dbReference>
<comment type="cofactor">
    <cofactor evidence="1">
        <name>Co(2+)</name>
        <dbReference type="ChEBI" id="CHEBI:48828"/>
    </cofactor>
</comment>
<feature type="domain" description="NodB homology" evidence="8">
    <location>
        <begin position="225"/>
        <end position="409"/>
    </location>
</feature>
<dbReference type="Pfam" id="PF01522">
    <property type="entry name" value="Polysacc_deac_1"/>
    <property type="match status" value="1"/>
</dbReference>
<dbReference type="InterPro" id="IPR011330">
    <property type="entry name" value="Glyco_hydro/deAcase_b/a-brl"/>
</dbReference>
<feature type="chain" id="PRO_5024903479" description="NodB homology domain-containing protein" evidence="7">
    <location>
        <begin position="26"/>
        <end position="424"/>
    </location>
</feature>
<evidence type="ECO:0000313" key="9">
    <source>
        <dbReference type="EMBL" id="KAE8355116.1"/>
    </source>
</evidence>
<dbReference type="EMBL" id="ML739058">
    <property type="protein sequence ID" value="KAE8355116.1"/>
    <property type="molecule type" value="Genomic_DNA"/>
</dbReference>
<evidence type="ECO:0000256" key="7">
    <source>
        <dbReference type="SAM" id="SignalP"/>
    </source>
</evidence>
<evidence type="ECO:0000256" key="4">
    <source>
        <dbReference type="ARBA" id="ARBA00022801"/>
    </source>
</evidence>
<evidence type="ECO:0000259" key="8">
    <source>
        <dbReference type="PROSITE" id="PS51677"/>
    </source>
</evidence>
<dbReference type="GO" id="GO:0016810">
    <property type="term" value="F:hydrolase activity, acting on carbon-nitrogen (but not peptide) bonds"/>
    <property type="evidence" value="ECO:0007669"/>
    <property type="project" value="InterPro"/>
</dbReference>
<feature type="signal peptide" evidence="7">
    <location>
        <begin position="1"/>
        <end position="25"/>
    </location>
</feature>
<dbReference type="PROSITE" id="PS51677">
    <property type="entry name" value="NODB"/>
    <property type="match status" value="1"/>
</dbReference>
<keyword evidence="2" id="KW-0479">Metal-binding</keyword>
<dbReference type="CDD" id="cd10917">
    <property type="entry name" value="CE4_NodB_like_6s_7s"/>
    <property type="match status" value="1"/>
</dbReference>
<keyword evidence="6" id="KW-0170">Cobalt</keyword>
<dbReference type="PANTHER" id="PTHR46471">
    <property type="entry name" value="CHITIN DEACETYLASE"/>
    <property type="match status" value="1"/>
</dbReference>
<organism evidence="9 10">
    <name type="scientific">Aspergillus coremiiformis</name>
    <dbReference type="NCBI Taxonomy" id="138285"/>
    <lineage>
        <taxon>Eukaryota</taxon>
        <taxon>Fungi</taxon>
        <taxon>Dikarya</taxon>
        <taxon>Ascomycota</taxon>
        <taxon>Pezizomycotina</taxon>
        <taxon>Eurotiomycetes</taxon>
        <taxon>Eurotiomycetidae</taxon>
        <taxon>Eurotiales</taxon>
        <taxon>Aspergillaceae</taxon>
        <taxon>Aspergillus</taxon>
        <taxon>Aspergillus subgen. Circumdati</taxon>
    </lineage>
</organism>
<evidence type="ECO:0000256" key="2">
    <source>
        <dbReference type="ARBA" id="ARBA00022723"/>
    </source>
</evidence>
<keyword evidence="10" id="KW-1185">Reference proteome</keyword>
<evidence type="ECO:0000256" key="6">
    <source>
        <dbReference type="ARBA" id="ARBA00023285"/>
    </source>
</evidence>
<dbReference type="AlphaFoldDB" id="A0A5N6ZDY4"/>
<proteinExistence type="predicted"/>
<dbReference type="Proteomes" id="UP000327118">
    <property type="component" value="Unassembled WGS sequence"/>
</dbReference>
<dbReference type="OrthoDB" id="2128708at2759"/>
<reference evidence="10" key="1">
    <citation type="submission" date="2019-04" db="EMBL/GenBank/DDBJ databases">
        <title>Friends and foes A comparative genomics studyof 23 Aspergillus species from section Flavi.</title>
        <authorList>
            <consortium name="DOE Joint Genome Institute"/>
            <person name="Kjaerbolling I."/>
            <person name="Vesth T."/>
            <person name="Frisvad J.C."/>
            <person name="Nybo J.L."/>
            <person name="Theobald S."/>
            <person name="Kildgaard S."/>
            <person name="Isbrandt T."/>
            <person name="Kuo A."/>
            <person name="Sato A."/>
            <person name="Lyhne E.K."/>
            <person name="Kogle M.E."/>
            <person name="Wiebenga A."/>
            <person name="Kun R.S."/>
            <person name="Lubbers R.J."/>
            <person name="Makela M.R."/>
            <person name="Barry K."/>
            <person name="Chovatia M."/>
            <person name="Clum A."/>
            <person name="Daum C."/>
            <person name="Haridas S."/>
            <person name="He G."/>
            <person name="LaButti K."/>
            <person name="Lipzen A."/>
            <person name="Mondo S."/>
            <person name="Riley R."/>
            <person name="Salamov A."/>
            <person name="Simmons B.A."/>
            <person name="Magnuson J.K."/>
            <person name="Henrissat B."/>
            <person name="Mortensen U.H."/>
            <person name="Larsen T.O."/>
            <person name="Devries R.P."/>
            <person name="Grigoriev I.V."/>
            <person name="Machida M."/>
            <person name="Baker S.E."/>
            <person name="Andersen M.R."/>
        </authorList>
    </citation>
    <scope>NUCLEOTIDE SEQUENCE [LARGE SCALE GENOMIC DNA]</scope>
    <source>
        <strain evidence="10">CBS 553.77</strain>
    </source>
</reference>
<name>A0A5N6ZDY4_9EURO</name>
<dbReference type="GO" id="GO:0046872">
    <property type="term" value="F:metal ion binding"/>
    <property type="evidence" value="ECO:0007669"/>
    <property type="project" value="UniProtKB-KW"/>
</dbReference>
<evidence type="ECO:0000256" key="5">
    <source>
        <dbReference type="ARBA" id="ARBA00023277"/>
    </source>
</evidence>
<evidence type="ECO:0000256" key="3">
    <source>
        <dbReference type="ARBA" id="ARBA00022729"/>
    </source>
</evidence>
<keyword evidence="3 7" id="KW-0732">Signal</keyword>
<dbReference type="GO" id="GO:0005975">
    <property type="term" value="P:carbohydrate metabolic process"/>
    <property type="evidence" value="ECO:0007669"/>
    <property type="project" value="InterPro"/>
</dbReference>
<keyword evidence="5" id="KW-0119">Carbohydrate metabolism</keyword>
<gene>
    <name evidence="9" type="ORF">BDV28DRAFT_163465</name>
</gene>
<evidence type="ECO:0000313" key="10">
    <source>
        <dbReference type="Proteomes" id="UP000327118"/>
    </source>
</evidence>
<accession>A0A5N6ZDY4</accession>